<reference evidence="8" key="1">
    <citation type="journal article" date="2020" name="Stud. Mycol.">
        <title>101 Dothideomycetes genomes: A test case for predicting lifestyles and emergence of pathogens.</title>
        <authorList>
            <person name="Haridas S."/>
            <person name="Albert R."/>
            <person name="Binder M."/>
            <person name="Bloem J."/>
            <person name="LaButti K."/>
            <person name="Salamov A."/>
            <person name="Andreopoulos B."/>
            <person name="Baker S."/>
            <person name="Barry K."/>
            <person name="Bills G."/>
            <person name="Bluhm B."/>
            <person name="Cannon C."/>
            <person name="Castanera R."/>
            <person name="Culley D."/>
            <person name="Daum C."/>
            <person name="Ezra D."/>
            <person name="Gonzalez J."/>
            <person name="Henrissat B."/>
            <person name="Kuo A."/>
            <person name="Liang C."/>
            <person name="Lipzen A."/>
            <person name="Lutzoni F."/>
            <person name="Magnuson J."/>
            <person name="Mondo S."/>
            <person name="Nolan M."/>
            <person name="Ohm R."/>
            <person name="Pangilinan J."/>
            <person name="Park H.-J."/>
            <person name="Ramirez L."/>
            <person name="Alfaro M."/>
            <person name="Sun H."/>
            <person name="Tritt A."/>
            <person name="Yoshinaga Y."/>
            <person name="Zwiers L.-H."/>
            <person name="Turgeon B."/>
            <person name="Goodwin S."/>
            <person name="Spatafora J."/>
            <person name="Crous P."/>
            <person name="Grigoriev I."/>
        </authorList>
    </citation>
    <scope>NUCLEOTIDE SEQUENCE [LARGE SCALE GENOMIC DNA]</scope>
    <source>
        <strain evidence="8">CBS 304.66</strain>
    </source>
</reference>
<evidence type="ECO:0000259" key="6">
    <source>
        <dbReference type="Pfam" id="PF01494"/>
    </source>
</evidence>
<dbReference type="GO" id="GO:0071949">
    <property type="term" value="F:FAD binding"/>
    <property type="evidence" value="ECO:0007669"/>
    <property type="project" value="InterPro"/>
</dbReference>
<dbReference type="Pfam" id="PF01494">
    <property type="entry name" value="FAD_binding_3"/>
    <property type="match status" value="2"/>
</dbReference>
<comment type="cofactor">
    <cofactor evidence="1">
        <name>FAD</name>
        <dbReference type="ChEBI" id="CHEBI:57692"/>
    </cofactor>
</comment>
<protein>
    <submittedName>
        <fullName evidence="7">FAD/NAD(P)-binding domain-containing protein</fullName>
    </submittedName>
</protein>
<evidence type="ECO:0000256" key="4">
    <source>
        <dbReference type="ARBA" id="ARBA00023002"/>
    </source>
</evidence>
<dbReference type="PANTHER" id="PTHR47178:SF2">
    <property type="entry name" value="FAD-BINDING DOMAIN-CONTAINING PROTEIN"/>
    <property type="match status" value="1"/>
</dbReference>
<dbReference type="InterPro" id="IPR036188">
    <property type="entry name" value="FAD/NAD-bd_sf"/>
</dbReference>
<accession>A0A9P4KEV9</accession>
<keyword evidence="5" id="KW-0503">Monooxygenase</keyword>
<dbReference type="Gene3D" id="3.50.50.60">
    <property type="entry name" value="FAD/NAD(P)-binding domain"/>
    <property type="match status" value="1"/>
</dbReference>
<evidence type="ECO:0000313" key="8">
    <source>
        <dbReference type="Proteomes" id="UP000800093"/>
    </source>
</evidence>
<dbReference type="SUPFAM" id="SSF51905">
    <property type="entry name" value="FAD/NAD(P)-binding domain"/>
    <property type="match status" value="1"/>
</dbReference>
<dbReference type="PRINTS" id="PR00420">
    <property type="entry name" value="RNGMNOXGNASE"/>
</dbReference>
<feature type="domain" description="FAD-binding" evidence="6">
    <location>
        <begin position="305"/>
        <end position="365"/>
    </location>
</feature>
<sequence length="413" mass="45957">MAYTREIHTLIIGAGTSGLLVAQGLKKAGLPYSIFEQESSSAYQTRPREWGMTLHWGSSHVSKCLPPELVERMAEAYADPTVAPDAVTGLPIYNGKTGELIFEMKAERPCRVSRKKMRNLFSEGLDVSYGKDLVEIVEDGEKVRAVFRDGTEAVGDVIVGCDGAHSRTRTCICGEEGAGLTTVPLSMFNFTQTFTAEQAMYLRKLNPLFITSIHPDHGTMFWISIQNVPDPGKPETWMYQLLMSWINNPLSEEENTYEGRLAFFKKRSEEWAEPWKSAGRWVKDGTQIPMDPGTYWEKAAPWDSRGGKMTLCGDAAHPMTPHRGQGLNNALQDSSNFVAAIQEAAGGTKSLTEAVAAYDKEVLERGTLEMQVSLKQTMFIHNWETLMQSPMVKMGMHQAKKEKARTSEEAATE</sequence>
<evidence type="ECO:0000256" key="1">
    <source>
        <dbReference type="ARBA" id="ARBA00001974"/>
    </source>
</evidence>
<evidence type="ECO:0000256" key="5">
    <source>
        <dbReference type="ARBA" id="ARBA00023033"/>
    </source>
</evidence>
<evidence type="ECO:0000313" key="7">
    <source>
        <dbReference type="EMBL" id="KAF2267335.1"/>
    </source>
</evidence>
<name>A0A9P4KEV9_9PLEO</name>
<keyword evidence="3" id="KW-0274">FAD</keyword>
<keyword evidence="2" id="KW-0285">Flavoprotein</keyword>
<dbReference type="Proteomes" id="UP000800093">
    <property type="component" value="Unassembled WGS sequence"/>
</dbReference>
<comment type="caution">
    <text evidence="7">The sequence shown here is derived from an EMBL/GenBank/DDBJ whole genome shotgun (WGS) entry which is preliminary data.</text>
</comment>
<evidence type="ECO:0000256" key="3">
    <source>
        <dbReference type="ARBA" id="ARBA00022827"/>
    </source>
</evidence>
<dbReference type="AlphaFoldDB" id="A0A9P4KEV9"/>
<organism evidence="7 8">
    <name type="scientific">Lojkania enalia</name>
    <dbReference type="NCBI Taxonomy" id="147567"/>
    <lineage>
        <taxon>Eukaryota</taxon>
        <taxon>Fungi</taxon>
        <taxon>Dikarya</taxon>
        <taxon>Ascomycota</taxon>
        <taxon>Pezizomycotina</taxon>
        <taxon>Dothideomycetes</taxon>
        <taxon>Pleosporomycetidae</taxon>
        <taxon>Pleosporales</taxon>
        <taxon>Pleosporales incertae sedis</taxon>
        <taxon>Lojkania</taxon>
    </lineage>
</organism>
<dbReference type="PANTHER" id="PTHR47178">
    <property type="entry name" value="MONOOXYGENASE, FAD-BINDING"/>
    <property type="match status" value="1"/>
</dbReference>
<gene>
    <name evidence="7" type="ORF">CC78DRAFT_541780</name>
</gene>
<dbReference type="EMBL" id="ML986592">
    <property type="protein sequence ID" value="KAF2267335.1"/>
    <property type="molecule type" value="Genomic_DNA"/>
</dbReference>
<evidence type="ECO:0000256" key="2">
    <source>
        <dbReference type="ARBA" id="ARBA00022630"/>
    </source>
</evidence>
<proteinExistence type="predicted"/>
<keyword evidence="8" id="KW-1185">Reference proteome</keyword>
<dbReference type="OrthoDB" id="47494at2759"/>
<feature type="domain" description="FAD-binding" evidence="6">
    <location>
        <begin position="7"/>
        <end position="175"/>
    </location>
</feature>
<keyword evidence="4" id="KW-0560">Oxidoreductase</keyword>
<dbReference type="InterPro" id="IPR002938">
    <property type="entry name" value="FAD-bd"/>
</dbReference>
<dbReference type="GO" id="GO:0004497">
    <property type="term" value="F:monooxygenase activity"/>
    <property type="evidence" value="ECO:0007669"/>
    <property type="project" value="UniProtKB-KW"/>
</dbReference>